<evidence type="ECO:0000313" key="5">
    <source>
        <dbReference type="Proteomes" id="UP000255165"/>
    </source>
</evidence>
<keyword evidence="5" id="KW-1185">Reference proteome</keyword>
<dbReference type="GO" id="GO:0016747">
    <property type="term" value="F:acyltransferase activity, transferring groups other than amino-acyl groups"/>
    <property type="evidence" value="ECO:0007669"/>
    <property type="project" value="InterPro"/>
</dbReference>
<sequence>MKENLPGLDCLRFSLACYLVLFHTLLGYPGVETIPLAGIFKFGGYVTSTFFILSGFILAHVYVGASTDKELRVPASVFIFNRFFNIYPIHIITLLLTVGLMALGSHIYDVDLSWVDSTPPPRYTMSPVELAVNLIMQVTLLQAWNPFYATFNIPAWSLSTLFFFYLSFPLLAPRLLRMRRKYAVLLAMWAACLLPALAVALFASGEPWAIGTLHTNPLVRLPEFLAGIVAYGIFTEDDARITCFVARHRCVEILMLAAIFIGAAYLFANGSLFLRVLLHNGIMMPTQIALILVCASMLREASQRTVNWARRLGNASLSIFAIQWPLFILFIKIQKALEIPYPLLSCVHRVHECVQAVNAAPPRLYYYPAYLLVTLLVSVVFQERVIVPLRNILRRMSGRQQRVTAPSAPLVSQPASNARVKEADVS</sequence>
<name>A0A370P0M9_9BURK</name>
<keyword evidence="4" id="KW-0808">Transferase</keyword>
<evidence type="ECO:0000259" key="3">
    <source>
        <dbReference type="Pfam" id="PF01757"/>
    </source>
</evidence>
<feature type="transmembrane region" description="Helical" evidence="2">
    <location>
        <begin position="365"/>
        <end position="387"/>
    </location>
</feature>
<dbReference type="GO" id="GO:0016020">
    <property type="term" value="C:membrane"/>
    <property type="evidence" value="ECO:0007669"/>
    <property type="project" value="TreeGrafter"/>
</dbReference>
<feature type="transmembrane region" description="Helical" evidence="2">
    <location>
        <begin position="312"/>
        <end position="333"/>
    </location>
</feature>
<accession>A0A370P0M9</accession>
<reference evidence="5" key="1">
    <citation type="submission" date="2018-06" db="EMBL/GenBank/DDBJ databases">
        <authorList>
            <person name="Feng T."/>
            <person name="Jeon C.O."/>
        </authorList>
    </citation>
    <scope>NUCLEOTIDE SEQUENCE [LARGE SCALE GENOMIC DNA]</scope>
    <source>
        <strain evidence="5">S23</strain>
    </source>
</reference>
<evidence type="ECO:0000256" key="1">
    <source>
        <dbReference type="SAM" id="MobiDB-lite"/>
    </source>
</evidence>
<protein>
    <submittedName>
        <fullName evidence="4">Acyltransferase</fullName>
    </submittedName>
</protein>
<evidence type="ECO:0000313" key="4">
    <source>
        <dbReference type="EMBL" id="RDK11328.1"/>
    </source>
</evidence>
<proteinExistence type="predicted"/>
<evidence type="ECO:0000256" key="2">
    <source>
        <dbReference type="SAM" id="Phobius"/>
    </source>
</evidence>
<dbReference type="PANTHER" id="PTHR23028:SF53">
    <property type="entry name" value="ACYL_TRANSF_3 DOMAIN-CONTAINING PROTEIN"/>
    <property type="match status" value="1"/>
</dbReference>
<dbReference type="RefSeq" id="WP_115013624.1">
    <property type="nucleotide sequence ID" value="NZ_QKWJ01000004.1"/>
</dbReference>
<dbReference type="InterPro" id="IPR002656">
    <property type="entry name" value="Acyl_transf_3_dom"/>
</dbReference>
<feature type="transmembrane region" description="Helical" evidence="2">
    <location>
        <begin position="254"/>
        <end position="276"/>
    </location>
</feature>
<dbReference type="AlphaFoldDB" id="A0A370P0M9"/>
<feature type="transmembrane region" description="Helical" evidence="2">
    <location>
        <begin position="42"/>
        <end position="63"/>
    </location>
</feature>
<feature type="region of interest" description="Disordered" evidence="1">
    <location>
        <begin position="404"/>
        <end position="426"/>
    </location>
</feature>
<dbReference type="GO" id="GO:0009103">
    <property type="term" value="P:lipopolysaccharide biosynthetic process"/>
    <property type="evidence" value="ECO:0007669"/>
    <property type="project" value="TreeGrafter"/>
</dbReference>
<organism evidence="4 5">
    <name type="scientific">Cupriavidus lacunae</name>
    <dbReference type="NCBI Taxonomy" id="2666307"/>
    <lineage>
        <taxon>Bacteria</taxon>
        <taxon>Pseudomonadati</taxon>
        <taxon>Pseudomonadota</taxon>
        <taxon>Betaproteobacteria</taxon>
        <taxon>Burkholderiales</taxon>
        <taxon>Burkholderiaceae</taxon>
        <taxon>Cupriavidus</taxon>
    </lineage>
</organism>
<dbReference type="EMBL" id="QKWJ01000004">
    <property type="protein sequence ID" value="RDK11328.1"/>
    <property type="molecule type" value="Genomic_DNA"/>
</dbReference>
<feature type="transmembrane region" description="Helical" evidence="2">
    <location>
        <begin position="217"/>
        <end position="234"/>
    </location>
</feature>
<feature type="transmembrane region" description="Helical" evidence="2">
    <location>
        <begin position="184"/>
        <end position="205"/>
    </location>
</feature>
<comment type="caution">
    <text evidence="4">The sequence shown here is derived from an EMBL/GenBank/DDBJ whole genome shotgun (WGS) entry which is preliminary data.</text>
</comment>
<keyword evidence="2" id="KW-0472">Membrane</keyword>
<gene>
    <name evidence="4" type="ORF">DN412_05755</name>
</gene>
<feature type="domain" description="Acyltransferase 3" evidence="3">
    <location>
        <begin position="6"/>
        <end position="381"/>
    </location>
</feature>
<dbReference type="Pfam" id="PF01757">
    <property type="entry name" value="Acyl_transf_3"/>
    <property type="match status" value="1"/>
</dbReference>
<dbReference type="InterPro" id="IPR050879">
    <property type="entry name" value="Acyltransferase_3"/>
</dbReference>
<feature type="transmembrane region" description="Helical" evidence="2">
    <location>
        <begin position="12"/>
        <end position="30"/>
    </location>
</feature>
<dbReference type="Proteomes" id="UP000255165">
    <property type="component" value="Unassembled WGS sequence"/>
</dbReference>
<dbReference type="PANTHER" id="PTHR23028">
    <property type="entry name" value="ACETYLTRANSFERASE"/>
    <property type="match status" value="1"/>
</dbReference>
<keyword evidence="2" id="KW-0812">Transmembrane</keyword>
<feature type="transmembrane region" description="Helical" evidence="2">
    <location>
        <begin position="153"/>
        <end position="172"/>
    </location>
</feature>
<feature type="transmembrane region" description="Helical" evidence="2">
    <location>
        <begin position="84"/>
        <end position="108"/>
    </location>
</feature>
<keyword evidence="2" id="KW-1133">Transmembrane helix</keyword>
<keyword evidence="4" id="KW-0012">Acyltransferase</keyword>
<feature type="transmembrane region" description="Helical" evidence="2">
    <location>
        <begin position="282"/>
        <end position="300"/>
    </location>
</feature>